<feature type="signal peptide" evidence="2">
    <location>
        <begin position="1"/>
        <end position="19"/>
    </location>
</feature>
<evidence type="ECO:0000256" key="1">
    <source>
        <dbReference type="SAM" id="MobiDB-lite"/>
    </source>
</evidence>
<dbReference type="EMBL" id="AMKT01000028">
    <property type="protein sequence ID" value="OXG24966.1"/>
    <property type="molecule type" value="Genomic_DNA"/>
</dbReference>
<protein>
    <recommendedName>
        <fullName evidence="5">Extracellular membrane protein CFEM domain-containing protein</fullName>
    </recommendedName>
</protein>
<evidence type="ECO:0000313" key="3">
    <source>
        <dbReference type="EMBL" id="OXG24966.1"/>
    </source>
</evidence>
<name>A0A854QDN5_CRYNE</name>
<feature type="compositionally biased region" description="Low complexity" evidence="1">
    <location>
        <begin position="177"/>
        <end position="190"/>
    </location>
</feature>
<evidence type="ECO:0000313" key="4">
    <source>
        <dbReference type="Proteomes" id="UP000199727"/>
    </source>
</evidence>
<reference evidence="3 4" key="1">
    <citation type="submission" date="2017-06" db="EMBL/GenBank/DDBJ databases">
        <title>Global population genomics of the pathogenic fungus Cryptococcus neoformans var. grubii.</title>
        <authorList>
            <person name="Cuomo C."/>
            <person name="Litvintseva A."/>
            <person name="Chen Y."/>
            <person name="Young S."/>
            <person name="Zeng Q."/>
            <person name="Chapman S."/>
            <person name="Gujja S."/>
            <person name="Saif S."/>
            <person name="Birren B."/>
        </authorList>
    </citation>
    <scope>NUCLEOTIDE SEQUENCE [LARGE SCALE GENOMIC DNA]</scope>
    <source>
        <strain evidence="3 4">Tu259-1</strain>
    </source>
</reference>
<accession>A0A854QDN5</accession>
<feature type="region of interest" description="Disordered" evidence="1">
    <location>
        <begin position="177"/>
        <end position="196"/>
    </location>
</feature>
<dbReference type="OrthoDB" id="2576586at2759"/>
<dbReference type="Proteomes" id="UP000199727">
    <property type="component" value="Unassembled WGS sequence"/>
</dbReference>
<feature type="compositionally biased region" description="Low complexity" evidence="1">
    <location>
        <begin position="40"/>
        <end position="70"/>
    </location>
</feature>
<evidence type="ECO:0000256" key="2">
    <source>
        <dbReference type="SAM" id="SignalP"/>
    </source>
</evidence>
<organism evidence="3 4">
    <name type="scientific">Cryptococcus neoformans Tu259-1</name>
    <dbReference type="NCBI Taxonomy" id="1230072"/>
    <lineage>
        <taxon>Eukaryota</taxon>
        <taxon>Fungi</taxon>
        <taxon>Dikarya</taxon>
        <taxon>Basidiomycota</taxon>
        <taxon>Agaricomycotina</taxon>
        <taxon>Tremellomycetes</taxon>
        <taxon>Tremellales</taxon>
        <taxon>Cryptococcaceae</taxon>
        <taxon>Cryptococcus</taxon>
        <taxon>Cryptococcus neoformans species complex</taxon>
    </lineage>
</organism>
<keyword evidence="2" id="KW-0732">Signal</keyword>
<proteinExistence type="predicted"/>
<feature type="region of interest" description="Disordered" evidence="1">
    <location>
        <begin position="27"/>
        <end position="70"/>
    </location>
</feature>
<dbReference type="AlphaFoldDB" id="A0A854QDN5"/>
<evidence type="ECO:0008006" key="5">
    <source>
        <dbReference type="Google" id="ProtNLM"/>
    </source>
</evidence>
<gene>
    <name evidence="3" type="ORF">C361_01967</name>
</gene>
<sequence length="264" mass="25792">MVRAGPILFVLSLAGCALAQDSSATASDYTIQTSPPEPPSATSSETSFTSSAASSSSDADSSTTATTTSIDASSTGAFPGNCSSACQVIGDALSALPSIIFPLQSCSVGTTLNTTCLCTIDVEQSYRSCLQCALAMDPTIGNQSTYQAMLDTFINQCASASSNPVTLPPATITMPGNASTTGFTNGTNSTIPSTPTNINTSAITSIVSTTSSSSSSSGASSSAATSAASTADAATSSGAASGAGEKVVYGVGVGLVGLMAAVLV</sequence>
<dbReference type="PROSITE" id="PS51257">
    <property type="entry name" value="PROKAR_LIPOPROTEIN"/>
    <property type="match status" value="1"/>
</dbReference>
<comment type="caution">
    <text evidence="3">The sequence shown here is derived from an EMBL/GenBank/DDBJ whole genome shotgun (WGS) entry which is preliminary data.</text>
</comment>
<feature type="chain" id="PRO_5032572926" description="Extracellular membrane protein CFEM domain-containing protein" evidence="2">
    <location>
        <begin position="20"/>
        <end position="264"/>
    </location>
</feature>